<evidence type="ECO:0000256" key="3">
    <source>
        <dbReference type="ARBA" id="ARBA00022692"/>
    </source>
</evidence>
<feature type="transmembrane region" description="Helical" evidence="6">
    <location>
        <begin position="155"/>
        <end position="182"/>
    </location>
</feature>
<feature type="transmembrane region" description="Helical" evidence="6">
    <location>
        <begin position="45"/>
        <end position="66"/>
    </location>
</feature>
<evidence type="ECO:0000256" key="5">
    <source>
        <dbReference type="ARBA" id="ARBA00023136"/>
    </source>
</evidence>
<feature type="transmembrane region" description="Helical" evidence="6">
    <location>
        <begin position="671"/>
        <end position="693"/>
    </location>
</feature>
<dbReference type="EMBL" id="BAAANY010000030">
    <property type="protein sequence ID" value="GAA1705136.1"/>
    <property type="molecule type" value="Genomic_DNA"/>
</dbReference>
<reference evidence="7 8" key="1">
    <citation type="journal article" date="2019" name="Int. J. Syst. Evol. Microbiol.">
        <title>The Global Catalogue of Microorganisms (GCM) 10K type strain sequencing project: providing services to taxonomists for standard genome sequencing and annotation.</title>
        <authorList>
            <consortium name="The Broad Institute Genomics Platform"/>
            <consortium name="The Broad Institute Genome Sequencing Center for Infectious Disease"/>
            <person name="Wu L."/>
            <person name="Ma J."/>
        </authorList>
    </citation>
    <scope>NUCLEOTIDE SEQUENCE [LARGE SCALE GENOMIC DNA]</scope>
    <source>
        <strain evidence="7 8">JCM 14718</strain>
    </source>
</reference>
<name>A0ABN2IHZ5_9ACTN</name>
<keyword evidence="5 6" id="KW-0472">Membrane</keyword>
<comment type="subcellular location">
    <subcellularLocation>
        <location evidence="1">Cell membrane</location>
        <topology evidence="1">Multi-pass membrane protein</topology>
    </subcellularLocation>
</comment>
<dbReference type="PANTHER" id="PTHR39087">
    <property type="entry name" value="UPF0104 MEMBRANE PROTEIN MJ1595"/>
    <property type="match status" value="1"/>
</dbReference>
<feature type="transmembrane region" description="Helical" evidence="6">
    <location>
        <begin position="78"/>
        <end position="100"/>
    </location>
</feature>
<dbReference type="InterPro" id="IPR022791">
    <property type="entry name" value="L-PG_synthase/AglD"/>
</dbReference>
<comment type="caution">
    <text evidence="7">The sequence shown here is derived from an EMBL/GenBank/DDBJ whole genome shotgun (WGS) entry which is preliminary data.</text>
</comment>
<feature type="transmembrane region" description="Helical" evidence="6">
    <location>
        <begin position="478"/>
        <end position="498"/>
    </location>
</feature>
<keyword evidence="2" id="KW-1003">Cell membrane</keyword>
<feature type="transmembrane region" description="Helical" evidence="6">
    <location>
        <begin position="700"/>
        <end position="719"/>
    </location>
</feature>
<keyword evidence="8" id="KW-1185">Reference proteome</keyword>
<feature type="transmembrane region" description="Helical" evidence="6">
    <location>
        <begin position="620"/>
        <end position="639"/>
    </location>
</feature>
<evidence type="ECO:0008006" key="9">
    <source>
        <dbReference type="Google" id="ProtNLM"/>
    </source>
</evidence>
<keyword evidence="3 6" id="KW-0812">Transmembrane</keyword>
<evidence type="ECO:0000256" key="4">
    <source>
        <dbReference type="ARBA" id="ARBA00022989"/>
    </source>
</evidence>
<feature type="transmembrane region" description="Helical" evidence="6">
    <location>
        <begin position="546"/>
        <end position="567"/>
    </location>
</feature>
<evidence type="ECO:0000256" key="2">
    <source>
        <dbReference type="ARBA" id="ARBA00022475"/>
    </source>
</evidence>
<proteinExistence type="predicted"/>
<feature type="transmembrane region" description="Helical" evidence="6">
    <location>
        <begin position="510"/>
        <end position="534"/>
    </location>
</feature>
<evidence type="ECO:0000313" key="7">
    <source>
        <dbReference type="EMBL" id="GAA1705136.1"/>
    </source>
</evidence>
<dbReference type="Pfam" id="PF03706">
    <property type="entry name" value="LPG_synthase_TM"/>
    <property type="match status" value="1"/>
</dbReference>
<feature type="transmembrane region" description="Helical" evidence="6">
    <location>
        <begin position="587"/>
        <end position="608"/>
    </location>
</feature>
<protein>
    <recommendedName>
        <fullName evidence="9">Flippase-like domain-containing protein</fullName>
    </recommendedName>
</protein>
<evidence type="ECO:0000256" key="6">
    <source>
        <dbReference type="SAM" id="Phobius"/>
    </source>
</evidence>
<dbReference type="Proteomes" id="UP001500618">
    <property type="component" value="Unassembled WGS sequence"/>
</dbReference>
<sequence>MGGVKQLRRALPLGPTAADPGLLTDAEILAGVPDPPRRVRRPLDLLRMGVAAGGLVLALLIGRIAVVTTDLGAVAPRLVLAVAAAAGLALAGGIVVDLAVRRRLRTVVEAAAGFAVAGTAMALLDPSRPLEGLVAGLASLTTVAQLGRRPRWRMVATVVVALVAVAMVFVGSGVLAVVVALLAGRVVGLLVRVVCGASTTRPRPVDVLAALRRTDVDPAELRIREGSRMEVTDSAGRHLLVQILDRDHAGAVLALWRNARLREQAGAFPVVSLRRTVEHRSLMAMAIAAAGVRTETLVATAPVAPDAAMLVIEDIGGRPLSELAEVSDELLDSAWQQVALLQRRAVAHRCLDNVHLVAQSESDCATEGGRERVDIRLTAGGVVAADEVALAIDRAQLLVATGLLVGPARAVASALRVVGAGALTTAVPLLQPIVMPSATRSALRKEDGLIDRLREEILAVVPTPPAGPVKVERFSIRAVVSTVIVIVAVVVLVSQVAGLDLWSVVRHADWTWLAAGVALSAARFLGAGVGLTGFVAERISLRRSVLAQLACSFVGLAAPAGVGVAALNVRFLGKSGVPAAPALASIALWQLGSLAVNVFWVLVFNLVYGISQPLIPVPRGIGLPVIGAAVVLVLAALAVPRVRRFVRARVQPYLDQVRPRMASVLTRPGRVLTGMGGLFFQSVCTVLVMAVSIRAFHGEASLLTVTFVVVVGVALGSAAPTPGGLGAVEAVLAAGLTAATGLNPATAVSAVLLYRLLTFWLPVLPGWVAFVAMQRRELL</sequence>
<gene>
    <name evidence="7" type="ORF">GCM10009765_62930</name>
</gene>
<organism evidence="7 8">
    <name type="scientific">Fodinicola feengrottensis</name>
    <dbReference type="NCBI Taxonomy" id="435914"/>
    <lineage>
        <taxon>Bacteria</taxon>
        <taxon>Bacillati</taxon>
        <taxon>Actinomycetota</taxon>
        <taxon>Actinomycetes</taxon>
        <taxon>Mycobacteriales</taxon>
        <taxon>Fodinicola</taxon>
    </lineage>
</organism>
<evidence type="ECO:0000313" key="8">
    <source>
        <dbReference type="Proteomes" id="UP001500618"/>
    </source>
</evidence>
<accession>A0ABN2IHZ5</accession>
<dbReference type="PANTHER" id="PTHR39087:SF2">
    <property type="entry name" value="UPF0104 MEMBRANE PROTEIN MJ1595"/>
    <property type="match status" value="1"/>
</dbReference>
<keyword evidence="4 6" id="KW-1133">Transmembrane helix</keyword>
<evidence type="ECO:0000256" key="1">
    <source>
        <dbReference type="ARBA" id="ARBA00004651"/>
    </source>
</evidence>
<feature type="transmembrane region" description="Helical" evidence="6">
    <location>
        <begin position="752"/>
        <end position="773"/>
    </location>
</feature>